<accession>A0AAV1CWB6</accession>
<feature type="compositionally biased region" description="Polar residues" evidence="1">
    <location>
        <begin position="310"/>
        <end position="328"/>
    </location>
</feature>
<evidence type="ECO:0000313" key="2">
    <source>
        <dbReference type="EMBL" id="CAI9099994.1"/>
    </source>
</evidence>
<protein>
    <submittedName>
        <fullName evidence="2">OLC1v1036903C1</fullName>
    </submittedName>
</protein>
<proteinExistence type="predicted"/>
<dbReference type="AlphaFoldDB" id="A0AAV1CWB6"/>
<dbReference type="Proteomes" id="UP001161247">
    <property type="component" value="Chromosome 3"/>
</dbReference>
<evidence type="ECO:0000256" key="1">
    <source>
        <dbReference type="SAM" id="MobiDB-lite"/>
    </source>
</evidence>
<dbReference type="EMBL" id="OX459120">
    <property type="protein sequence ID" value="CAI9099994.1"/>
    <property type="molecule type" value="Genomic_DNA"/>
</dbReference>
<dbReference type="InterPro" id="IPR040256">
    <property type="entry name" value="At4g02000-like"/>
</dbReference>
<reference evidence="2" key="1">
    <citation type="submission" date="2023-03" db="EMBL/GenBank/DDBJ databases">
        <authorList>
            <person name="Julca I."/>
        </authorList>
    </citation>
    <scope>NUCLEOTIDE SEQUENCE</scope>
</reference>
<keyword evidence="3" id="KW-1185">Reference proteome</keyword>
<gene>
    <name evidence="2" type="ORF">OLC1_LOCUS9917</name>
</gene>
<organism evidence="2 3">
    <name type="scientific">Oldenlandia corymbosa var. corymbosa</name>
    <dbReference type="NCBI Taxonomy" id="529605"/>
    <lineage>
        <taxon>Eukaryota</taxon>
        <taxon>Viridiplantae</taxon>
        <taxon>Streptophyta</taxon>
        <taxon>Embryophyta</taxon>
        <taxon>Tracheophyta</taxon>
        <taxon>Spermatophyta</taxon>
        <taxon>Magnoliopsida</taxon>
        <taxon>eudicotyledons</taxon>
        <taxon>Gunneridae</taxon>
        <taxon>Pentapetalae</taxon>
        <taxon>asterids</taxon>
        <taxon>lamiids</taxon>
        <taxon>Gentianales</taxon>
        <taxon>Rubiaceae</taxon>
        <taxon>Rubioideae</taxon>
        <taxon>Spermacoceae</taxon>
        <taxon>Hedyotis-Oldenlandia complex</taxon>
        <taxon>Oldenlandia</taxon>
    </lineage>
</organism>
<feature type="region of interest" description="Disordered" evidence="1">
    <location>
        <begin position="308"/>
        <end position="328"/>
    </location>
</feature>
<name>A0AAV1CWB6_OLDCO</name>
<dbReference type="PANTHER" id="PTHR31286">
    <property type="entry name" value="GLYCINE-RICH CELL WALL STRUCTURAL PROTEIN 1.8-LIKE"/>
    <property type="match status" value="1"/>
</dbReference>
<feature type="region of interest" description="Disordered" evidence="1">
    <location>
        <begin position="1"/>
        <end position="42"/>
    </location>
</feature>
<evidence type="ECO:0000313" key="3">
    <source>
        <dbReference type="Proteomes" id="UP001161247"/>
    </source>
</evidence>
<sequence length="328" mass="36439">MTGKQAKQGKGTARSENEQQVEGKSVLKSNIGKEGNNKSMAPIESKVCSPKIGCQSSGSPTLFEKLCKNKVIEVGECSDLNLKLDQEEVRVSEETGIWEKFDPKKLAIQERKLAYIESAKKHDKVIAKVHRDEIQDTLSRFTSTIGKPMEMDEMTIQRDRTGYARVLVEMEIQEKMPTELWYEDEHGIIQSQKICYEWKPVKCAQCKGYGHETAQCKKVKPVAGQQSSEVVGPKEEVVTGKLKAADKNHSTGKQEVDASLETNQMVSPTNASVQWNVGIIHNSEVSILIKNQKGLKVAEGRHGEKLKSVNEISYNGASNPKPGTSNHE</sequence>
<dbReference type="PANTHER" id="PTHR31286:SF165">
    <property type="entry name" value="DUF4283 DOMAIN-CONTAINING PROTEIN"/>
    <property type="match status" value="1"/>
</dbReference>